<sequence length="91" mass="9787">MQPALYVVKRDDYSQDTCMWTSVSCSLPPIMAGAATYLPYQQSRGCSTRKWGNCNWRPAKSTIGSPSTGDESTESSGQNEVGGGRATDTLS</sequence>
<feature type="compositionally biased region" description="Polar residues" evidence="1">
    <location>
        <begin position="62"/>
        <end position="79"/>
    </location>
</feature>
<dbReference type="EMBL" id="JASCZI010271942">
    <property type="protein sequence ID" value="MED6218045.1"/>
    <property type="molecule type" value="Genomic_DNA"/>
</dbReference>
<evidence type="ECO:0000313" key="2">
    <source>
        <dbReference type="EMBL" id="MED6218045.1"/>
    </source>
</evidence>
<evidence type="ECO:0000313" key="3">
    <source>
        <dbReference type="Proteomes" id="UP001341840"/>
    </source>
</evidence>
<comment type="caution">
    <text evidence="2">The sequence shown here is derived from an EMBL/GenBank/DDBJ whole genome shotgun (WGS) entry which is preliminary data.</text>
</comment>
<name>A0ABU6Z928_9FABA</name>
<organism evidence="2 3">
    <name type="scientific">Stylosanthes scabra</name>
    <dbReference type="NCBI Taxonomy" id="79078"/>
    <lineage>
        <taxon>Eukaryota</taxon>
        <taxon>Viridiplantae</taxon>
        <taxon>Streptophyta</taxon>
        <taxon>Embryophyta</taxon>
        <taxon>Tracheophyta</taxon>
        <taxon>Spermatophyta</taxon>
        <taxon>Magnoliopsida</taxon>
        <taxon>eudicotyledons</taxon>
        <taxon>Gunneridae</taxon>
        <taxon>Pentapetalae</taxon>
        <taxon>rosids</taxon>
        <taxon>fabids</taxon>
        <taxon>Fabales</taxon>
        <taxon>Fabaceae</taxon>
        <taxon>Papilionoideae</taxon>
        <taxon>50 kb inversion clade</taxon>
        <taxon>dalbergioids sensu lato</taxon>
        <taxon>Dalbergieae</taxon>
        <taxon>Pterocarpus clade</taxon>
        <taxon>Stylosanthes</taxon>
    </lineage>
</organism>
<accession>A0ABU6Z928</accession>
<gene>
    <name evidence="2" type="ORF">PIB30_023427</name>
</gene>
<proteinExistence type="predicted"/>
<feature type="region of interest" description="Disordered" evidence="1">
    <location>
        <begin position="56"/>
        <end position="91"/>
    </location>
</feature>
<evidence type="ECO:0000256" key="1">
    <source>
        <dbReference type="SAM" id="MobiDB-lite"/>
    </source>
</evidence>
<dbReference type="Proteomes" id="UP001341840">
    <property type="component" value="Unassembled WGS sequence"/>
</dbReference>
<protein>
    <submittedName>
        <fullName evidence="2">Uncharacterized protein</fullName>
    </submittedName>
</protein>
<reference evidence="2 3" key="1">
    <citation type="journal article" date="2023" name="Plants (Basel)">
        <title>Bridging the Gap: Combining Genomics and Transcriptomics Approaches to Understand Stylosanthes scabra, an Orphan Legume from the Brazilian Caatinga.</title>
        <authorList>
            <person name="Ferreira-Neto J.R.C."/>
            <person name="da Silva M.D."/>
            <person name="Binneck E."/>
            <person name="de Melo N.F."/>
            <person name="da Silva R.H."/>
            <person name="de Melo A.L.T.M."/>
            <person name="Pandolfi V."/>
            <person name="Bustamante F.O."/>
            <person name="Brasileiro-Vidal A.C."/>
            <person name="Benko-Iseppon A.M."/>
        </authorList>
    </citation>
    <scope>NUCLEOTIDE SEQUENCE [LARGE SCALE GENOMIC DNA]</scope>
    <source>
        <tissue evidence="2">Leaves</tissue>
    </source>
</reference>
<keyword evidence="3" id="KW-1185">Reference proteome</keyword>